<feature type="non-terminal residue" evidence="1">
    <location>
        <position position="95"/>
    </location>
</feature>
<sequence>GRVTFLKILSGSLEVKGEGGGEKVNEIRFYEGERYTQVPRALAGEVCGVTGLRRPLPGGGLGAVSDLPAPALQQVLQVTACWGEQPPGQVRDAFL</sequence>
<feature type="non-terminal residue" evidence="1">
    <location>
        <position position="1"/>
    </location>
</feature>
<dbReference type="AlphaFoldDB" id="A0AAW5KEY6"/>
<dbReference type="Proteomes" id="UP001205063">
    <property type="component" value="Unassembled WGS sequence"/>
</dbReference>
<dbReference type="InterPro" id="IPR009000">
    <property type="entry name" value="Transl_B-barrel_sf"/>
</dbReference>
<dbReference type="EMBL" id="JANGAB010000583">
    <property type="protein sequence ID" value="MCQ4951033.1"/>
    <property type="molecule type" value="Genomic_DNA"/>
</dbReference>
<dbReference type="Gene3D" id="2.40.30.10">
    <property type="entry name" value="Translation factors"/>
    <property type="match status" value="1"/>
</dbReference>
<organism evidence="1 2">
    <name type="scientific">Bittarella massiliensis</name>
    <name type="common">ex Durand et al. 2017</name>
    <dbReference type="NCBI Taxonomy" id="1720313"/>
    <lineage>
        <taxon>Bacteria</taxon>
        <taxon>Bacillati</taxon>
        <taxon>Bacillota</taxon>
        <taxon>Clostridia</taxon>
        <taxon>Eubacteriales</taxon>
        <taxon>Oscillospiraceae</taxon>
        <taxon>Bittarella (ex Durand et al. 2017)</taxon>
    </lineage>
</organism>
<proteinExistence type="predicted"/>
<reference evidence="1" key="1">
    <citation type="submission" date="2022-06" db="EMBL/GenBank/DDBJ databases">
        <title>Isolation of gut microbiota from human fecal samples.</title>
        <authorList>
            <person name="Pamer E.G."/>
            <person name="Barat B."/>
            <person name="Waligurski E."/>
            <person name="Medina S."/>
            <person name="Paddock L."/>
            <person name="Mostad J."/>
        </authorList>
    </citation>
    <scope>NUCLEOTIDE SEQUENCE</scope>
    <source>
        <strain evidence="1">DFI.7.96</strain>
    </source>
</reference>
<dbReference type="RefSeq" id="WP_368044645.1">
    <property type="nucleotide sequence ID" value="NZ_JANGAB010000583.1"/>
</dbReference>
<keyword evidence="1" id="KW-0648">Protein biosynthesis</keyword>
<gene>
    <name evidence="1" type="ORF">NE646_15560</name>
</gene>
<dbReference type="GO" id="GO:0003746">
    <property type="term" value="F:translation elongation factor activity"/>
    <property type="evidence" value="ECO:0007669"/>
    <property type="project" value="UniProtKB-KW"/>
</dbReference>
<evidence type="ECO:0000313" key="1">
    <source>
        <dbReference type="EMBL" id="MCQ4951033.1"/>
    </source>
</evidence>
<dbReference type="SUPFAM" id="SSF50447">
    <property type="entry name" value="Translation proteins"/>
    <property type="match status" value="1"/>
</dbReference>
<keyword evidence="1" id="KW-0251">Elongation factor</keyword>
<evidence type="ECO:0000313" key="2">
    <source>
        <dbReference type="Proteomes" id="UP001205063"/>
    </source>
</evidence>
<name>A0AAW5KEY6_9FIRM</name>
<accession>A0AAW5KEY6</accession>
<comment type="caution">
    <text evidence="1">The sequence shown here is derived from an EMBL/GenBank/DDBJ whole genome shotgun (WGS) entry which is preliminary data.</text>
</comment>
<protein>
    <submittedName>
        <fullName evidence="1">Translation elongation factor G</fullName>
    </submittedName>
</protein>